<name>A0A7R7VQH7_ASPCH</name>
<dbReference type="GeneID" id="66983289"/>
<dbReference type="KEGG" id="ache:ACHE_50129A"/>
<dbReference type="Proteomes" id="UP000637239">
    <property type="component" value="Chromosome 5"/>
</dbReference>
<evidence type="ECO:0000313" key="1">
    <source>
        <dbReference type="EMBL" id="BCR88931.1"/>
    </source>
</evidence>
<protein>
    <submittedName>
        <fullName evidence="1">Uncharacterized protein</fullName>
    </submittedName>
</protein>
<sequence length="175" mass="18844">MSHALSINIYARGDATLGDGPSHMGIVLSRISNLLTDFGDDMANIPEFEVGNCQDWVAGAVSMLEDAGVVGEGEGAFWRGMVNRSADGMEEACRGSGRFWILAPESSFEGIPDASFNDKEVRSVEKLVGNEAFFKMQALIGTGTSTETLSSEKGARKRPFYVSSPFFNQMGGKKD</sequence>
<reference evidence="1" key="2">
    <citation type="submission" date="2021-02" db="EMBL/GenBank/DDBJ databases">
        <title>Aspergillus chevalieri M1 genome sequence.</title>
        <authorList>
            <person name="Kadooka C."/>
            <person name="Mori K."/>
            <person name="Futagami T."/>
        </authorList>
    </citation>
    <scope>NUCLEOTIDE SEQUENCE</scope>
    <source>
        <strain evidence="1">M1</strain>
    </source>
</reference>
<keyword evidence="2" id="KW-1185">Reference proteome</keyword>
<dbReference type="EMBL" id="AP024420">
    <property type="protein sequence ID" value="BCR88931.1"/>
    <property type="molecule type" value="Genomic_DNA"/>
</dbReference>
<organism evidence="1 2">
    <name type="scientific">Aspergillus chevalieri</name>
    <name type="common">Eurotium chevalieri</name>
    <dbReference type="NCBI Taxonomy" id="182096"/>
    <lineage>
        <taxon>Eukaryota</taxon>
        <taxon>Fungi</taxon>
        <taxon>Dikarya</taxon>
        <taxon>Ascomycota</taxon>
        <taxon>Pezizomycotina</taxon>
        <taxon>Eurotiomycetes</taxon>
        <taxon>Eurotiomycetidae</taxon>
        <taxon>Eurotiales</taxon>
        <taxon>Aspergillaceae</taxon>
        <taxon>Aspergillus</taxon>
        <taxon>Aspergillus subgen. Aspergillus</taxon>
    </lineage>
</organism>
<dbReference type="RefSeq" id="XP_043137453.1">
    <property type="nucleotide sequence ID" value="XM_043279811.1"/>
</dbReference>
<reference evidence="1" key="1">
    <citation type="submission" date="2021-01" db="EMBL/GenBank/DDBJ databases">
        <authorList>
            <consortium name="Aspergillus chevalieri M1 genome sequencing consortium"/>
            <person name="Kazuki M."/>
            <person name="Futagami T."/>
        </authorList>
    </citation>
    <scope>NUCLEOTIDE SEQUENCE</scope>
    <source>
        <strain evidence="1">M1</strain>
    </source>
</reference>
<gene>
    <name evidence="1" type="ORF">ACHE_50129A</name>
</gene>
<proteinExistence type="predicted"/>
<evidence type="ECO:0000313" key="2">
    <source>
        <dbReference type="Proteomes" id="UP000637239"/>
    </source>
</evidence>
<accession>A0A7R7VQH7</accession>
<dbReference type="AlphaFoldDB" id="A0A7R7VQH7"/>